<dbReference type="SUPFAM" id="SSF141868">
    <property type="entry name" value="EAL domain-like"/>
    <property type="match status" value="1"/>
</dbReference>
<dbReference type="SMART" id="SM00091">
    <property type="entry name" value="PAS"/>
    <property type="match status" value="2"/>
</dbReference>
<dbReference type="InterPro" id="IPR035965">
    <property type="entry name" value="PAS-like_dom_sf"/>
</dbReference>
<comment type="subcellular location">
    <subcellularLocation>
        <location evidence="1">Membrane</location>
    </subcellularLocation>
</comment>
<evidence type="ECO:0000259" key="12">
    <source>
        <dbReference type="PROSITE" id="PS50885"/>
    </source>
</evidence>
<keyword evidence="2" id="KW-0597">Phosphoprotein</keyword>
<dbReference type="NCBIfam" id="TIGR00229">
    <property type="entry name" value="sensory_box"/>
    <property type="match status" value="1"/>
</dbReference>
<dbReference type="InterPro" id="IPR052155">
    <property type="entry name" value="Biofilm_reg_signaling"/>
</dbReference>
<keyword evidence="9" id="KW-0812">Transmembrane</keyword>
<dbReference type="InterPro" id="IPR000160">
    <property type="entry name" value="GGDEF_dom"/>
</dbReference>
<dbReference type="RefSeq" id="WP_378480066.1">
    <property type="nucleotide sequence ID" value="NZ_JBHUIW010000040.1"/>
</dbReference>
<dbReference type="InterPro" id="IPR013767">
    <property type="entry name" value="PAS_fold"/>
</dbReference>
<dbReference type="InterPro" id="IPR000014">
    <property type="entry name" value="PAS"/>
</dbReference>
<feature type="coiled-coil region" evidence="8">
    <location>
        <begin position="356"/>
        <end position="390"/>
    </location>
</feature>
<dbReference type="InterPro" id="IPR029787">
    <property type="entry name" value="Nucleotide_cyclase"/>
</dbReference>
<name>A0ABW5ART5_9BRAD</name>
<evidence type="ECO:0000256" key="5">
    <source>
        <dbReference type="ARBA" id="ARBA00022777"/>
    </source>
</evidence>
<proteinExistence type="predicted"/>
<dbReference type="SMART" id="SM00267">
    <property type="entry name" value="GGDEF"/>
    <property type="match status" value="1"/>
</dbReference>
<comment type="caution">
    <text evidence="14">The sequence shown here is derived from an EMBL/GenBank/DDBJ whole genome shotgun (WGS) entry which is preliminary data.</text>
</comment>
<dbReference type="CDD" id="cd01949">
    <property type="entry name" value="GGDEF"/>
    <property type="match status" value="1"/>
</dbReference>
<feature type="domain" description="EAL" evidence="11">
    <location>
        <begin position="798"/>
        <end position="1048"/>
    </location>
</feature>
<feature type="transmembrane region" description="Helical" evidence="9">
    <location>
        <begin position="20"/>
        <end position="39"/>
    </location>
</feature>
<dbReference type="Gene3D" id="3.20.20.450">
    <property type="entry name" value="EAL domain"/>
    <property type="match status" value="1"/>
</dbReference>
<feature type="transmembrane region" description="Helical" evidence="9">
    <location>
        <begin position="289"/>
        <end position="308"/>
    </location>
</feature>
<evidence type="ECO:0000256" key="9">
    <source>
        <dbReference type="SAM" id="Phobius"/>
    </source>
</evidence>
<dbReference type="CDD" id="cd12914">
    <property type="entry name" value="PDC1_DGC_like"/>
    <property type="match status" value="1"/>
</dbReference>
<keyword evidence="5" id="KW-0418">Kinase</keyword>
<feature type="domain" description="PAS" evidence="10">
    <location>
        <begin position="501"/>
        <end position="566"/>
    </location>
</feature>
<keyword evidence="3" id="KW-0808">Transferase</keyword>
<dbReference type="InterPro" id="IPR029151">
    <property type="entry name" value="Sensor-like_sf"/>
</dbReference>
<accession>A0ABW5ART5</accession>
<evidence type="ECO:0000256" key="8">
    <source>
        <dbReference type="SAM" id="Coils"/>
    </source>
</evidence>
<dbReference type="NCBIfam" id="TIGR00254">
    <property type="entry name" value="GGDEF"/>
    <property type="match status" value="1"/>
</dbReference>
<keyword evidence="9" id="KW-0472">Membrane</keyword>
<evidence type="ECO:0000256" key="3">
    <source>
        <dbReference type="ARBA" id="ARBA00022679"/>
    </source>
</evidence>
<dbReference type="Pfam" id="PF00990">
    <property type="entry name" value="GGDEF"/>
    <property type="match status" value="1"/>
</dbReference>
<keyword evidence="7" id="KW-0902">Two-component regulatory system</keyword>
<dbReference type="Pfam" id="PF00989">
    <property type="entry name" value="PAS"/>
    <property type="match status" value="1"/>
</dbReference>
<evidence type="ECO:0000256" key="6">
    <source>
        <dbReference type="ARBA" id="ARBA00022840"/>
    </source>
</evidence>
<dbReference type="Pfam" id="PF12860">
    <property type="entry name" value="PAS_7"/>
    <property type="match status" value="1"/>
</dbReference>
<dbReference type="InterPro" id="IPR001633">
    <property type="entry name" value="EAL_dom"/>
</dbReference>
<dbReference type="EMBL" id="JBHUIW010000040">
    <property type="protein sequence ID" value="MFD2184935.1"/>
    <property type="molecule type" value="Genomic_DNA"/>
</dbReference>
<evidence type="ECO:0000259" key="11">
    <source>
        <dbReference type="PROSITE" id="PS50883"/>
    </source>
</evidence>
<evidence type="ECO:0000313" key="15">
    <source>
        <dbReference type="Proteomes" id="UP001597314"/>
    </source>
</evidence>
<dbReference type="Gene3D" id="3.30.70.270">
    <property type="match status" value="1"/>
</dbReference>
<dbReference type="Gene3D" id="6.10.340.10">
    <property type="match status" value="1"/>
</dbReference>
<keyword evidence="6" id="KW-0067">ATP-binding</keyword>
<dbReference type="SUPFAM" id="SSF55073">
    <property type="entry name" value="Nucleotide cyclase"/>
    <property type="match status" value="1"/>
</dbReference>
<feature type="domain" description="GGDEF" evidence="13">
    <location>
        <begin position="655"/>
        <end position="789"/>
    </location>
</feature>
<dbReference type="SUPFAM" id="SSF55785">
    <property type="entry name" value="PYP-like sensor domain (PAS domain)"/>
    <property type="match status" value="2"/>
</dbReference>
<evidence type="ECO:0000256" key="1">
    <source>
        <dbReference type="ARBA" id="ARBA00004370"/>
    </source>
</evidence>
<keyword evidence="8" id="KW-0175">Coiled coil</keyword>
<evidence type="ECO:0000256" key="7">
    <source>
        <dbReference type="ARBA" id="ARBA00023012"/>
    </source>
</evidence>
<dbReference type="SMART" id="SM00052">
    <property type="entry name" value="EAL"/>
    <property type="match status" value="1"/>
</dbReference>
<dbReference type="PANTHER" id="PTHR44757">
    <property type="entry name" value="DIGUANYLATE CYCLASE DGCP"/>
    <property type="match status" value="1"/>
</dbReference>
<sequence length="1052" mass="115390">MTDGRTRSSPRATGIRTRLLGLILVAVLPLIVTMAVGLYRDWIRDIDTAGQQIETLARRAAGRYREAQLESRTLLDIASFVPEVTHGSSESCNRFLAQLERTRPWSEGLLVLDPTGRVVCHTVPGAVGLDVSDRDYFKIAMAERKFVVSDVMTSRMTGAPVTILVLPILDAQGAVVRLVGVALRPTWLDKVVQESPADGPAPTFWLLDAAGRVMAHASRTRITSAQDALDPAIARRLTTMAPAWTEGTPTEGPGRIYGVVALPESGGHIVAAVDRNTALARVETKIGRGALISAGALALAVLLALVVARTIAGPLERLTEAARGARRFHDVDLPVLRDYAEVESLSRSLQGLLGDNRHREAALRSAQAEAERASEEARAAHARLREAIEAVPVGLAFFDAEDRFVLWNRLYEDLYAANPMPLAPGLRLEDRLRVRLKAGLIPSAIGREAEWLAERMASFHAHAGSHEQRLPGDRWLRVEERRTSDGGSIGIRIDITELKRSEQSFRLMFDANPVPMWVFDCETLRFLAVNDAAVHHYGWSREQFLAMTVLDLRDPADHAAVRDAARSPEPSRGERVWRHRRADGSEILTQPFTRLLSYGGRPAKLVASIDVTQQSRDEARIRHLAHFDGLTELANRTLFRTRLESGVARERPSGEGLALICIDLDGFKDVNDTLGHPIGDRLLKDVADRLRGCVREQDTAARIGGDEFAVVQDGITGTADAGRLAERLIAVISAPYLIESHAITVTPCLGIATTLDGDSRTPDELLNHADMALYRAKARGRRSHCFFEPDMDAQLKARRALEVHLRAAHEAEEFEVHYQPWVDLRSGTVQGFEALLRWTHPERGPVSPAEFIPLAENIGLIVPLGEWVLRRACADAARWPETVDIAINLSPLQFRSGDIVRTVRSVLADSGIAPARLELEITETVLLEDSPTNLATLHGLRALGVRIAMDDFGTGYSSIGYLRRFPFDKIKIDRSFVSELPNDIDCLTITRGVADLAAGLGMSTIAEGIETVEQQEILRAIGCTLGQGYLFGAAMPAARAEAMARSRRTAAA</sequence>
<dbReference type="PROSITE" id="PS50887">
    <property type="entry name" value="GGDEF"/>
    <property type="match status" value="1"/>
</dbReference>
<protein>
    <submittedName>
        <fullName evidence="14">EAL domain-containing protein</fullName>
    </submittedName>
</protein>
<dbReference type="Pfam" id="PF00563">
    <property type="entry name" value="EAL"/>
    <property type="match status" value="1"/>
</dbReference>
<dbReference type="InterPro" id="IPR035919">
    <property type="entry name" value="EAL_sf"/>
</dbReference>
<keyword evidence="15" id="KW-1185">Reference proteome</keyword>
<dbReference type="PROSITE" id="PS50885">
    <property type="entry name" value="HAMP"/>
    <property type="match status" value="1"/>
</dbReference>
<dbReference type="CDD" id="cd01948">
    <property type="entry name" value="EAL"/>
    <property type="match status" value="1"/>
</dbReference>
<evidence type="ECO:0000259" key="10">
    <source>
        <dbReference type="PROSITE" id="PS50112"/>
    </source>
</evidence>
<dbReference type="PROSITE" id="PS50883">
    <property type="entry name" value="EAL"/>
    <property type="match status" value="1"/>
</dbReference>
<gene>
    <name evidence="14" type="ORF">ACFSOX_22495</name>
</gene>
<dbReference type="PANTHER" id="PTHR44757:SF2">
    <property type="entry name" value="BIOFILM ARCHITECTURE MAINTENANCE PROTEIN MBAA"/>
    <property type="match status" value="1"/>
</dbReference>
<keyword evidence="4" id="KW-0547">Nucleotide-binding</keyword>
<dbReference type="Proteomes" id="UP001597314">
    <property type="component" value="Unassembled WGS sequence"/>
</dbReference>
<dbReference type="InterPro" id="IPR003660">
    <property type="entry name" value="HAMP_dom"/>
</dbReference>
<feature type="domain" description="HAMP" evidence="12">
    <location>
        <begin position="309"/>
        <end position="361"/>
    </location>
</feature>
<dbReference type="SUPFAM" id="SSF103190">
    <property type="entry name" value="Sensory domain-like"/>
    <property type="match status" value="1"/>
</dbReference>
<dbReference type="Gene3D" id="3.30.450.20">
    <property type="entry name" value="PAS domain"/>
    <property type="match status" value="3"/>
</dbReference>
<evidence type="ECO:0000259" key="13">
    <source>
        <dbReference type="PROSITE" id="PS50887"/>
    </source>
</evidence>
<dbReference type="CDD" id="cd00130">
    <property type="entry name" value="PAS"/>
    <property type="match status" value="1"/>
</dbReference>
<evidence type="ECO:0000313" key="14">
    <source>
        <dbReference type="EMBL" id="MFD2184935.1"/>
    </source>
</evidence>
<dbReference type="PROSITE" id="PS50112">
    <property type="entry name" value="PAS"/>
    <property type="match status" value="1"/>
</dbReference>
<organism evidence="14 15">
    <name type="scientific">Rhodoplanes azumiensis</name>
    <dbReference type="NCBI Taxonomy" id="1897628"/>
    <lineage>
        <taxon>Bacteria</taxon>
        <taxon>Pseudomonadati</taxon>
        <taxon>Pseudomonadota</taxon>
        <taxon>Alphaproteobacteria</taxon>
        <taxon>Hyphomicrobiales</taxon>
        <taxon>Nitrobacteraceae</taxon>
        <taxon>Rhodoplanes</taxon>
    </lineage>
</organism>
<keyword evidence="9" id="KW-1133">Transmembrane helix</keyword>
<evidence type="ECO:0000256" key="2">
    <source>
        <dbReference type="ARBA" id="ARBA00022553"/>
    </source>
</evidence>
<evidence type="ECO:0000256" key="4">
    <source>
        <dbReference type="ARBA" id="ARBA00022741"/>
    </source>
</evidence>
<reference evidence="15" key="1">
    <citation type="journal article" date="2019" name="Int. J. Syst. Evol. Microbiol.">
        <title>The Global Catalogue of Microorganisms (GCM) 10K type strain sequencing project: providing services to taxonomists for standard genome sequencing and annotation.</title>
        <authorList>
            <consortium name="The Broad Institute Genomics Platform"/>
            <consortium name="The Broad Institute Genome Sequencing Center for Infectious Disease"/>
            <person name="Wu L."/>
            <person name="Ma J."/>
        </authorList>
    </citation>
    <scope>NUCLEOTIDE SEQUENCE [LARGE SCALE GENOMIC DNA]</scope>
    <source>
        <strain evidence="15">CGMCC 1.6774</strain>
    </source>
</reference>
<dbReference type="InterPro" id="IPR043128">
    <property type="entry name" value="Rev_trsase/Diguanyl_cyclase"/>
</dbReference>